<evidence type="ECO:0000313" key="3">
    <source>
        <dbReference type="Proteomes" id="UP000829196"/>
    </source>
</evidence>
<name>A0A8T3B1D6_DENNO</name>
<evidence type="ECO:0000256" key="1">
    <source>
        <dbReference type="SAM" id="MobiDB-lite"/>
    </source>
</evidence>
<protein>
    <submittedName>
        <fullName evidence="2">Uncharacterized protein</fullName>
    </submittedName>
</protein>
<organism evidence="2 3">
    <name type="scientific">Dendrobium nobile</name>
    <name type="common">Orchid</name>
    <dbReference type="NCBI Taxonomy" id="94219"/>
    <lineage>
        <taxon>Eukaryota</taxon>
        <taxon>Viridiplantae</taxon>
        <taxon>Streptophyta</taxon>
        <taxon>Embryophyta</taxon>
        <taxon>Tracheophyta</taxon>
        <taxon>Spermatophyta</taxon>
        <taxon>Magnoliopsida</taxon>
        <taxon>Liliopsida</taxon>
        <taxon>Asparagales</taxon>
        <taxon>Orchidaceae</taxon>
        <taxon>Epidendroideae</taxon>
        <taxon>Malaxideae</taxon>
        <taxon>Dendrobiinae</taxon>
        <taxon>Dendrobium</taxon>
    </lineage>
</organism>
<gene>
    <name evidence="2" type="ORF">KFK09_017097</name>
</gene>
<proteinExistence type="predicted"/>
<reference evidence="2" key="1">
    <citation type="journal article" date="2022" name="Front. Genet.">
        <title>Chromosome-Scale Assembly of the Dendrobium nobile Genome Provides Insights Into the Molecular Mechanism of the Biosynthesis of the Medicinal Active Ingredient of Dendrobium.</title>
        <authorList>
            <person name="Xu Q."/>
            <person name="Niu S.-C."/>
            <person name="Li K.-L."/>
            <person name="Zheng P.-J."/>
            <person name="Zhang X.-J."/>
            <person name="Jia Y."/>
            <person name="Liu Y."/>
            <person name="Niu Y.-X."/>
            <person name="Yu L.-H."/>
            <person name="Chen D.-F."/>
            <person name="Zhang G.-Q."/>
        </authorList>
    </citation>
    <scope>NUCLEOTIDE SEQUENCE</scope>
    <source>
        <tissue evidence="2">Leaf</tissue>
    </source>
</reference>
<keyword evidence="3" id="KW-1185">Reference proteome</keyword>
<dbReference type="EMBL" id="JAGYWB010000012">
    <property type="protein sequence ID" value="KAI0502150.1"/>
    <property type="molecule type" value="Genomic_DNA"/>
</dbReference>
<dbReference type="Proteomes" id="UP000829196">
    <property type="component" value="Unassembled WGS sequence"/>
</dbReference>
<feature type="compositionally biased region" description="Polar residues" evidence="1">
    <location>
        <begin position="59"/>
        <end position="70"/>
    </location>
</feature>
<dbReference type="OrthoDB" id="10398836at2759"/>
<sequence length="70" mass="7892">MVLWRKKLVLHNMRVDDFIGNKENPIMNQIPIGGPLGSSHSKRSSEFHSPPPPAVEIRGTSSRKTLRCNQ</sequence>
<accession>A0A8T3B1D6</accession>
<feature type="region of interest" description="Disordered" evidence="1">
    <location>
        <begin position="23"/>
        <end position="70"/>
    </location>
</feature>
<evidence type="ECO:0000313" key="2">
    <source>
        <dbReference type="EMBL" id="KAI0502150.1"/>
    </source>
</evidence>
<dbReference type="AlphaFoldDB" id="A0A8T3B1D6"/>
<comment type="caution">
    <text evidence="2">The sequence shown here is derived from an EMBL/GenBank/DDBJ whole genome shotgun (WGS) entry which is preliminary data.</text>
</comment>